<protein>
    <submittedName>
        <fullName evidence="2">Uncharacterized protein</fullName>
    </submittedName>
</protein>
<dbReference type="EMBL" id="FOOY01000025">
    <property type="protein sequence ID" value="SFG85369.1"/>
    <property type="molecule type" value="Genomic_DNA"/>
</dbReference>
<evidence type="ECO:0000313" key="3">
    <source>
        <dbReference type="Proteomes" id="UP000198752"/>
    </source>
</evidence>
<accession>A0A1I2VA82</accession>
<dbReference type="RefSeq" id="WP_093674336.1">
    <property type="nucleotide sequence ID" value="NZ_FOOY01000025.1"/>
</dbReference>
<gene>
    <name evidence="2" type="ORF">SAMN02982927_02990</name>
</gene>
<keyword evidence="1" id="KW-0472">Membrane</keyword>
<sequence length="160" mass="17928">MICAPVSLNNVVSPIFMFYFLPPLFGVAAVVNLVIAVLAFFLSTKFFNIKIPWIHKLRMLISLWLISLIANACGSLFLSSIGTLGLKIHLNLVDYYTIYATPMSALIFAVAVLFSGLILYAFAYFYLNAHLTKKQAARIAVFFAIIAAPYPFLIPTNWFY</sequence>
<feature type="transmembrane region" description="Helical" evidence="1">
    <location>
        <begin position="106"/>
        <end position="127"/>
    </location>
</feature>
<feature type="transmembrane region" description="Helical" evidence="1">
    <location>
        <begin position="16"/>
        <end position="42"/>
    </location>
</feature>
<keyword evidence="1" id="KW-1133">Transmembrane helix</keyword>
<keyword evidence="1" id="KW-0812">Transmembrane</keyword>
<name>A0A1I2VA82_9BACL</name>
<feature type="transmembrane region" description="Helical" evidence="1">
    <location>
        <begin position="63"/>
        <end position="86"/>
    </location>
</feature>
<dbReference type="AlphaFoldDB" id="A0A1I2VA82"/>
<keyword evidence="3" id="KW-1185">Reference proteome</keyword>
<feature type="transmembrane region" description="Helical" evidence="1">
    <location>
        <begin position="139"/>
        <end position="159"/>
    </location>
</feature>
<organism evidence="2 3">
    <name type="scientific">Sporolactobacillus nakayamae</name>
    <dbReference type="NCBI Taxonomy" id="269670"/>
    <lineage>
        <taxon>Bacteria</taxon>
        <taxon>Bacillati</taxon>
        <taxon>Bacillota</taxon>
        <taxon>Bacilli</taxon>
        <taxon>Bacillales</taxon>
        <taxon>Sporolactobacillaceae</taxon>
        <taxon>Sporolactobacillus</taxon>
    </lineage>
</organism>
<reference evidence="3" key="1">
    <citation type="submission" date="2016-10" db="EMBL/GenBank/DDBJ databases">
        <authorList>
            <person name="Varghese N."/>
            <person name="Submissions S."/>
        </authorList>
    </citation>
    <scope>NUCLEOTIDE SEQUENCE [LARGE SCALE GENOMIC DNA]</scope>
    <source>
        <strain evidence="3">ATCC 700379</strain>
    </source>
</reference>
<evidence type="ECO:0000313" key="2">
    <source>
        <dbReference type="EMBL" id="SFG85369.1"/>
    </source>
</evidence>
<proteinExistence type="predicted"/>
<dbReference type="OrthoDB" id="2085510at2"/>
<dbReference type="Proteomes" id="UP000198752">
    <property type="component" value="Unassembled WGS sequence"/>
</dbReference>
<evidence type="ECO:0000256" key="1">
    <source>
        <dbReference type="SAM" id="Phobius"/>
    </source>
</evidence>